<gene>
    <name evidence="1" type="ORF">BD311DRAFT_691695</name>
</gene>
<dbReference type="AlphaFoldDB" id="A0A4Q9MUN8"/>
<protein>
    <recommendedName>
        <fullName evidence="2">BTB domain-containing protein</fullName>
    </recommendedName>
</protein>
<organism evidence="1">
    <name type="scientific">Dichomitus squalens</name>
    <dbReference type="NCBI Taxonomy" id="114155"/>
    <lineage>
        <taxon>Eukaryota</taxon>
        <taxon>Fungi</taxon>
        <taxon>Dikarya</taxon>
        <taxon>Basidiomycota</taxon>
        <taxon>Agaricomycotina</taxon>
        <taxon>Agaricomycetes</taxon>
        <taxon>Polyporales</taxon>
        <taxon>Polyporaceae</taxon>
        <taxon>Dichomitus</taxon>
    </lineage>
</organism>
<evidence type="ECO:0008006" key="2">
    <source>
        <dbReference type="Google" id="ProtNLM"/>
    </source>
</evidence>
<dbReference type="OrthoDB" id="3265815at2759"/>
<proteinExistence type="predicted"/>
<evidence type="ECO:0000313" key="1">
    <source>
        <dbReference type="EMBL" id="TBU30141.1"/>
    </source>
</evidence>
<dbReference type="Proteomes" id="UP000292957">
    <property type="component" value="Unassembled WGS sequence"/>
</dbReference>
<accession>A0A4Q9MUN8</accession>
<dbReference type="EMBL" id="ML143408">
    <property type="protein sequence ID" value="TBU30141.1"/>
    <property type="molecule type" value="Genomic_DNA"/>
</dbReference>
<name>A0A4Q9MUN8_9APHY</name>
<reference evidence="1" key="1">
    <citation type="submission" date="2019-01" db="EMBL/GenBank/DDBJ databases">
        <title>Draft genome sequences of three monokaryotic isolates of the white-rot basidiomycete fungus Dichomitus squalens.</title>
        <authorList>
            <consortium name="DOE Joint Genome Institute"/>
            <person name="Lopez S.C."/>
            <person name="Andreopoulos B."/>
            <person name="Pangilinan J."/>
            <person name="Lipzen A."/>
            <person name="Riley R."/>
            <person name="Ahrendt S."/>
            <person name="Ng V."/>
            <person name="Barry K."/>
            <person name="Daum C."/>
            <person name="Grigoriev I.V."/>
            <person name="Hilden K.S."/>
            <person name="Makela M.R."/>
            <person name="de Vries R.P."/>
        </authorList>
    </citation>
    <scope>NUCLEOTIDE SEQUENCE [LARGE SCALE GENOMIC DNA]</scope>
    <source>
        <strain evidence="1">OM18370.1</strain>
    </source>
</reference>
<sequence>MDSPERPFYWHDVPWPDDLQSSPGISEQAYCESADSYLRIDDSPIAQIPTPPESTIASPRSLEEVKEPPSPEAVISLSTTFHQQAALLPIPPDTTFISSDSVLFYAHSTQLLSTSTNRFNGCLPILDAATHFTASTEAKLVAPPARNPAIRLPHSADVVNIILHVAYSLSCAHYRPNLETLLAAVNTMRLYGLPPTRFVRPSSVLYTLILAQAPIQPILVYATAAAHSLHDLVVAVSSYLLSYPLESLPDALVARMGPMYFTRLYILQVDRLRELKRLLRPAPRLHPVTDACTFENQKYLSRAWDLAAASIAWDARAGIATSAVERVLCPMAYYLGCASCKEALLVRIRELVVQWSMVKVCMN</sequence>